<protein>
    <submittedName>
        <fullName evidence="2">Uncharacterized protein</fullName>
    </submittedName>
</protein>
<comment type="caution">
    <text evidence="2">The sequence shown here is derived from an EMBL/GenBank/DDBJ whole genome shotgun (WGS) entry which is preliminary data.</text>
</comment>
<dbReference type="AlphaFoldDB" id="A0A3M8WXJ4"/>
<evidence type="ECO:0000256" key="1">
    <source>
        <dbReference type="SAM" id="MobiDB-lite"/>
    </source>
</evidence>
<keyword evidence="3" id="KW-1185">Reference proteome</keyword>
<proteinExistence type="predicted"/>
<gene>
    <name evidence="2" type="ORF">EEJ42_04845</name>
</gene>
<feature type="region of interest" description="Disordered" evidence="1">
    <location>
        <begin position="40"/>
        <end position="59"/>
    </location>
</feature>
<dbReference type="EMBL" id="RIBZ01000066">
    <property type="protein sequence ID" value="RNG34676.1"/>
    <property type="molecule type" value="Genomic_DNA"/>
</dbReference>
<evidence type="ECO:0000313" key="3">
    <source>
        <dbReference type="Proteomes" id="UP000275401"/>
    </source>
</evidence>
<dbReference type="Proteomes" id="UP000275401">
    <property type="component" value="Unassembled WGS sequence"/>
</dbReference>
<name>A0A3M8WXJ4_9ACTN</name>
<accession>A0A3M8WXJ4</accession>
<reference evidence="2 3" key="1">
    <citation type="submission" date="2018-11" db="EMBL/GenBank/DDBJ databases">
        <title>The Potential of Streptomyces as Biocontrol Agents against the Tomato grey mould, Botrytis cinerea (Gray mold) Frontiers in Microbiology.</title>
        <authorList>
            <person name="Li D."/>
        </authorList>
    </citation>
    <scope>NUCLEOTIDE SEQUENCE [LARGE SCALE GENOMIC DNA]</scope>
    <source>
        <strain evidence="2 3">NEAU-LD23</strain>
    </source>
</reference>
<organism evidence="2 3">
    <name type="scientific">Streptomyces botrytidirepellens</name>
    <dbReference type="NCBI Taxonomy" id="2486417"/>
    <lineage>
        <taxon>Bacteria</taxon>
        <taxon>Bacillati</taxon>
        <taxon>Actinomycetota</taxon>
        <taxon>Actinomycetes</taxon>
        <taxon>Kitasatosporales</taxon>
        <taxon>Streptomycetaceae</taxon>
        <taxon>Streptomyces</taxon>
    </lineage>
</organism>
<evidence type="ECO:0000313" key="2">
    <source>
        <dbReference type="EMBL" id="RNG34676.1"/>
    </source>
</evidence>
<sequence>MLRPGEDRQLAVKNEFGDGSPGRPRAVRSVRALVLRLARENPDSAASPTAPAPTLCALG</sequence>
<feature type="compositionally biased region" description="Low complexity" evidence="1">
    <location>
        <begin position="43"/>
        <end position="59"/>
    </location>
</feature>
<feature type="compositionally biased region" description="Basic and acidic residues" evidence="1">
    <location>
        <begin position="1"/>
        <end position="10"/>
    </location>
</feature>
<feature type="region of interest" description="Disordered" evidence="1">
    <location>
        <begin position="1"/>
        <end position="25"/>
    </location>
</feature>